<proteinExistence type="predicted"/>
<dbReference type="InterPro" id="IPR001623">
    <property type="entry name" value="DnaJ_domain"/>
</dbReference>
<feature type="transmembrane region" description="Helical" evidence="2">
    <location>
        <begin position="173"/>
        <end position="196"/>
    </location>
</feature>
<feature type="transmembrane region" description="Helical" evidence="2">
    <location>
        <begin position="59"/>
        <end position="75"/>
    </location>
</feature>
<name>A0A6A6T5J8_9PLEO</name>
<evidence type="ECO:0000256" key="2">
    <source>
        <dbReference type="SAM" id="Phobius"/>
    </source>
</evidence>
<evidence type="ECO:0000313" key="4">
    <source>
        <dbReference type="EMBL" id="KAF2655030.1"/>
    </source>
</evidence>
<evidence type="ECO:0000256" key="1">
    <source>
        <dbReference type="SAM" id="MobiDB-lite"/>
    </source>
</evidence>
<feature type="region of interest" description="Disordered" evidence="1">
    <location>
        <begin position="350"/>
        <end position="370"/>
    </location>
</feature>
<dbReference type="OrthoDB" id="436519at2759"/>
<dbReference type="CDD" id="cd06257">
    <property type="entry name" value="DnaJ"/>
    <property type="match status" value="1"/>
</dbReference>
<keyword evidence="2" id="KW-0472">Membrane</keyword>
<dbReference type="PRINTS" id="PR00625">
    <property type="entry name" value="JDOMAIN"/>
</dbReference>
<keyword evidence="2" id="KW-1133">Transmembrane helix</keyword>
<dbReference type="SMART" id="SM00271">
    <property type="entry name" value="DnaJ"/>
    <property type="match status" value="1"/>
</dbReference>
<feature type="compositionally biased region" description="Low complexity" evidence="1">
    <location>
        <begin position="361"/>
        <end position="370"/>
    </location>
</feature>
<dbReference type="SUPFAM" id="SSF46565">
    <property type="entry name" value="Chaperone J-domain"/>
    <property type="match status" value="1"/>
</dbReference>
<keyword evidence="2" id="KW-0812">Transmembrane</keyword>
<evidence type="ECO:0000259" key="3">
    <source>
        <dbReference type="PROSITE" id="PS50076"/>
    </source>
</evidence>
<sequence>MAVQTSISWDTIGPFVVWQFLIPLAAGWVQTILYSIFIRAGDPKPQPGSPRFIRHRRQLLIAIYAAYFAFTIYEVDFNLQRSSNAYNDLGVPTNVDDGGLQSRFRKLTMRFHPDKVAANVDRDKANDYYVHLKHARDIVLDPAKRFAYDRFGPDILDQCSHCLTIKDYTSHALLVILYTYGAVLIFLFGANALGFLTDGAYWRYLAILAMATYEVRTALRPDYPTFLSNYLNPLLLSTRLRPAYLPFQLTTVLRKAAFSAAQFLGLLVPLWRDDPQQRAKPSGDSEDARHKQVDRLDGMIKDTAAHASRLLEMESIPYRENEKAKSELREALKKYMVQNVVHQERDVRNAFGQSMARRRAGAPSGARGTR</sequence>
<dbReference type="AlphaFoldDB" id="A0A6A6T5J8"/>
<organism evidence="4 5">
    <name type="scientific">Lophiostoma macrostomum CBS 122681</name>
    <dbReference type="NCBI Taxonomy" id="1314788"/>
    <lineage>
        <taxon>Eukaryota</taxon>
        <taxon>Fungi</taxon>
        <taxon>Dikarya</taxon>
        <taxon>Ascomycota</taxon>
        <taxon>Pezizomycotina</taxon>
        <taxon>Dothideomycetes</taxon>
        <taxon>Pleosporomycetidae</taxon>
        <taxon>Pleosporales</taxon>
        <taxon>Lophiostomataceae</taxon>
        <taxon>Lophiostoma</taxon>
    </lineage>
</organism>
<keyword evidence="5" id="KW-1185">Reference proteome</keyword>
<feature type="domain" description="J" evidence="3">
    <location>
        <begin position="84"/>
        <end position="152"/>
    </location>
</feature>
<dbReference type="EMBL" id="MU004355">
    <property type="protein sequence ID" value="KAF2655030.1"/>
    <property type="molecule type" value="Genomic_DNA"/>
</dbReference>
<dbReference type="Pfam" id="PF00226">
    <property type="entry name" value="DnaJ"/>
    <property type="match status" value="1"/>
</dbReference>
<reference evidence="4" key="1">
    <citation type="journal article" date="2020" name="Stud. Mycol.">
        <title>101 Dothideomycetes genomes: a test case for predicting lifestyles and emergence of pathogens.</title>
        <authorList>
            <person name="Haridas S."/>
            <person name="Albert R."/>
            <person name="Binder M."/>
            <person name="Bloem J."/>
            <person name="Labutti K."/>
            <person name="Salamov A."/>
            <person name="Andreopoulos B."/>
            <person name="Baker S."/>
            <person name="Barry K."/>
            <person name="Bills G."/>
            <person name="Bluhm B."/>
            <person name="Cannon C."/>
            <person name="Castanera R."/>
            <person name="Culley D."/>
            <person name="Daum C."/>
            <person name="Ezra D."/>
            <person name="Gonzalez J."/>
            <person name="Henrissat B."/>
            <person name="Kuo A."/>
            <person name="Liang C."/>
            <person name="Lipzen A."/>
            <person name="Lutzoni F."/>
            <person name="Magnuson J."/>
            <person name="Mondo S."/>
            <person name="Nolan M."/>
            <person name="Ohm R."/>
            <person name="Pangilinan J."/>
            <person name="Park H.-J."/>
            <person name="Ramirez L."/>
            <person name="Alfaro M."/>
            <person name="Sun H."/>
            <person name="Tritt A."/>
            <person name="Yoshinaga Y."/>
            <person name="Zwiers L.-H."/>
            <person name="Turgeon B."/>
            <person name="Goodwin S."/>
            <person name="Spatafora J."/>
            <person name="Crous P."/>
            <person name="Grigoriev I."/>
        </authorList>
    </citation>
    <scope>NUCLEOTIDE SEQUENCE</scope>
    <source>
        <strain evidence="4">CBS 122681</strain>
    </source>
</reference>
<protein>
    <recommendedName>
        <fullName evidence="3">J domain-containing protein</fullName>
    </recommendedName>
</protein>
<dbReference type="Gene3D" id="1.10.287.110">
    <property type="entry name" value="DnaJ domain"/>
    <property type="match status" value="1"/>
</dbReference>
<dbReference type="Proteomes" id="UP000799324">
    <property type="component" value="Unassembled WGS sequence"/>
</dbReference>
<dbReference type="PROSITE" id="PS50076">
    <property type="entry name" value="DNAJ_2"/>
    <property type="match status" value="1"/>
</dbReference>
<feature type="transmembrane region" description="Helical" evidence="2">
    <location>
        <begin position="15"/>
        <end position="38"/>
    </location>
</feature>
<evidence type="ECO:0000313" key="5">
    <source>
        <dbReference type="Proteomes" id="UP000799324"/>
    </source>
</evidence>
<gene>
    <name evidence="4" type="ORF">K491DRAFT_768576</name>
</gene>
<accession>A0A6A6T5J8</accession>
<dbReference type="InterPro" id="IPR036869">
    <property type="entry name" value="J_dom_sf"/>
</dbReference>